<comment type="caution">
    <text evidence="5">The sequence shown here is derived from an EMBL/GenBank/DDBJ whole genome shotgun (WGS) entry which is preliminary data.</text>
</comment>
<evidence type="ECO:0000256" key="2">
    <source>
        <dbReference type="ARBA" id="ARBA00022741"/>
    </source>
</evidence>
<dbReference type="PANTHER" id="PTHR30258">
    <property type="entry name" value="TYPE II SECRETION SYSTEM PROTEIN GSPE-RELATED"/>
    <property type="match status" value="1"/>
</dbReference>
<dbReference type="AlphaFoldDB" id="A0A1F6FHT7"/>
<dbReference type="Pfam" id="PF00437">
    <property type="entry name" value="T2SSE"/>
    <property type="match status" value="1"/>
</dbReference>
<dbReference type="GO" id="GO:0005524">
    <property type="term" value="F:ATP binding"/>
    <property type="evidence" value="ECO:0007669"/>
    <property type="project" value="UniProtKB-KW"/>
</dbReference>
<protein>
    <recommendedName>
        <fullName evidence="4">Bacterial type II secretion system protein E domain-containing protein</fullName>
    </recommendedName>
</protein>
<keyword evidence="3" id="KW-0067">ATP-binding</keyword>
<dbReference type="SUPFAM" id="SSF160246">
    <property type="entry name" value="EspE N-terminal domain-like"/>
    <property type="match status" value="1"/>
</dbReference>
<gene>
    <name evidence="5" type="ORF">A3G90_04220</name>
</gene>
<dbReference type="Pfam" id="PF05157">
    <property type="entry name" value="MshEN"/>
    <property type="match status" value="1"/>
</dbReference>
<dbReference type="PANTHER" id="PTHR30258:SF1">
    <property type="entry name" value="PROTEIN TRANSPORT PROTEIN HOFB HOMOLOG"/>
    <property type="match status" value="1"/>
</dbReference>
<dbReference type="InterPro" id="IPR007831">
    <property type="entry name" value="T2SS_GspE_N"/>
</dbReference>
<evidence type="ECO:0000256" key="1">
    <source>
        <dbReference type="ARBA" id="ARBA00006611"/>
    </source>
</evidence>
<dbReference type="CDD" id="cd01129">
    <property type="entry name" value="PulE-GspE-like"/>
    <property type="match status" value="1"/>
</dbReference>
<name>A0A1F6FHT7_9BACT</name>
<sequence length="560" mass="62868">MTQEKLHEMLVPPGHITEEQFSSAVTESLNKKISLPEELIGQGLISDKNLGRTIADFFDIHFVDLGEAVTKYEYLSLMPEIVARAQRAIVFDVSDNTLSLATDQIDNYEFFRLLEKKTGKNISVFYATSRGINTALRSYKGDLHDKIEKLINGFYEEGHQEGDIVRLMDLFLEYAYDNRASDIHIEPLENDVLIRFRVDGLLHEAVRYPKSLHDKIIFRIKIMAHMQTDEHAAAQDGRFEYHNLENDFDVRVSILPVSDGENVVMRLLDSHAHQYTLENLGLSHTNYQKVLDAAKRPHGMILAVGPTGSGKTTVLYTILEKLNNPEVNVMTIEDPVEYDIEGVQQTQVNSKKNLTFANGLRSIVRQDPDIIMVGEIRDEETADIAINSALTGHLVISTLHTNDAATTFPRLTEMNVEPFLIASSVNIIIALRLVRRICPHCKESYIVEAAELETLTQNSRAMDCDSLKAVTSEKDISQLRLYRGRGCKACQDTGYIGRIGIYEVLEVDEKIRLLITKKEAADVIYNQALESGMVPLLCDGIAKALDGTTTLEEVIKVAGT</sequence>
<evidence type="ECO:0000313" key="5">
    <source>
        <dbReference type="EMBL" id="OGG85423.1"/>
    </source>
</evidence>
<dbReference type="InterPro" id="IPR027417">
    <property type="entry name" value="P-loop_NTPase"/>
</dbReference>
<dbReference type="GO" id="GO:0005886">
    <property type="term" value="C:plasma membrane"/>
    <property type="evidence" value="ECO:0007669"/>
    <property type="project" value="TreeGrafter"/>
</dbReference>
<dbReference type="Gene3D" id="3.30.450.90">
    <property type="match status" value="1"/>
</dbReference>
<dbReference type="EMBL" id="MFMM01000001">
    <property type="protein sequence ID" value="OGG85423.1"/>
    <property type="molecule type" value="Genomic_DNA"/>
</dbReference>
<evidence type="ECO:0000256" key="3">
    <source>
        <dbReference type="ARBA" id="ARBA00022840"/>
    </source>
</evidence>
<dbReference type="PROSITE" id="PS00662">
    <property type="entry name" value="T2SP_E"/>
    <property type="match status" value="1"/>
</dbReference>
<dbReference type="InterPro" id="IPR037257">
    <property type="entry name" value="T2SS_E_N_sf"/>
</dbReference>
<dbReference type="Proteomes" id="UP000177325">
    <property type="component" value="Unassembled WGS sequence"/>
</dbReference>
<dbReference type="FunFam" id="3.40.50.300:FF:000398">
    <property type="entry name" value="Type IV pilus assembly ATPase PilB"/>
    <property type="match status" value="1"/>
</dbReference>
<dbReference type="GO" id="GO:0016887">
    <property type="term" value="F:ATP hydrolysis activity"/>
    <property type="evidence" value="ECO:0007669"/>
    <property type="project" value="TreeGrafter"/>
</dbReference>
<dbReference type="SUPFAM" id="SSF52540">
    <property type="entry name" value="P-loop containing nucleoside triphosphate hydrolases"/>
    <property type="match status" value="1"/>
</dbReference>
<keyword evidence="2" id="KW-0547">Nucleotide-binding</keyword>
<dbReference type="STRING" id="1798525.A3G90_04220"/>
<comment type="similarity">
    <text evidence="1">Belongs to the GSP E family.</text>
</comment>
<dbReference type="Gene3D" id="3.30.300.160">
    <property type="entry name" value="Type II secretion system, protein E, N-terminal domain"/>
    <property type="match status" value="1"/>
</dbReference>
<proteinExistence type="inferred from homology"/>
<accession>A0A1F6FHT7</accession>
<organism evidence="5 6">
    <name type="scientific">Candidatus Kaiserbacteria bacterium RIFCSPLOWO2_12_FULL_45_26</name>
    <dbReference type="NCBI Taxonomy" id="1798525"/>
    <lineage>
        <taxon>Bacteria</taxon>
        <taxon>Candidatus Kaiseribacteriota</taxon>
    </lineage>
</organism>
<dbReference type="InterPro" id="IPR001482">
    <property type="entry name" value="T2SS/T4SS_dom"/>
</dbReference>
<evidence type="ECO:0000313" key="6">
    <source>
        <dbReference type="Proteomes" id="UP000177325"/>
    </source>
</evidence>
<feature type="domain" description="Bacterial type II secretion system protein E" evidence="4">
    <location>
        <begin position="364"/>
        <end position="378"/>
    </location>
</feature>
<evidence type="ECO:0000259" key="4">
    <source>
        <dbReference type="PROSITE" id="PS00662"/>
    </source>
</evidence>
<dbReference type="Gene3D" id="3.40.50.300">
    <property type="entry name" value="P-loop containing nucleotide triphosphate hydrolases"/>
    <property type="match status" value="1"/>
</dbReference>
<reference evidence="5 6" key="1">
    <citation type="journal article" date="2016" name="Nat. Commun.">
        <title>Thousands of microbial genomes shed light on interconnected biogeochemical processes in an aquifer system.</title>
        <authorList>
            <person name="Anantharaman K."/>
            <person name="Brown C.T."/>
            <person name="Hug L.A."/>
            <person name="Sharon I."/>
            <person name="Castelle C.J."/>
            <person name="Probst A.J."/>
            <person name="Thomas B.C."/>
            <person name="Singh A."/>
            <person name="Wilkins M.J."/>
            <person name="Karaoz U."/>
            <person name="Brodie E.L."/>
            <person name="Williams K.H."/>
            <person name="Hubbard S.S."/>
            <person name="Banfield J.F."/>
        </authorList>
    </citation>
    <scope>NUCLEOTIDE SEQUENCE [LARGE SCALE GENOMIC DNA]</scope>
</reference>